<evidence type="ECO:0000313" key="8">
    <source>
        <dbReference type="EMBL" id="GHE05031.1"/>
    </source>
</evidence>
<dbReference type="InterPro" id="IPR051601">
    <property type="entry name" value="Serine_prot/Carboxylest_S33"/>
</dbReference>
<evidence type="ECO:0000256" key="1">
    <source>
        <dbReference type="ARBA" id="ARBA00010088"/>
    </source>
</evidence>
<dbReference type="Pfam" id="PF08386">
    <property type="entry name" value="Abhydrolase_4"/>
    <property type="match status" value="1"/>
</dbReference>
<comment type="similarity">
    <text evidence="1">Belongs to the peptidase S33 family.</text>
</comment>
<evidence type="ECO:0000259" key="7">
    <source>
        <dbReference type="Pfam" id="PF08386"/>
    </source>
</evidence>
<dbReference type="EMBL" id="BMVG01000008">
    <property type="protein sequence ID" value="GHE05031.1"/>
    <property type="molecule type" value="Genomic_DNA"/>
</dbReference>
<reference evidence="8" key="2">
    <citation type="submission" date="2020-09" db="EMBL/GenBank/DDBJ databases">
        <authorList>
            <person name="Sun Q."/>
            <person name="Ohkuma M."/>
        </authorList>
    </citation>
    <scope>NUCLEOTIDE SEQUENCE</scope>
    <source>
        <strain evidence="8">JCM 4714</strain>
    </source>
</reference>
<feature type="signal peptide" evidence="5">
    <location>
        <begin position="1"/>
        <end position="29"/>
    </location>
</feature>
<evidence type="ECO:0000259" key="6">
    <source>
        <dbReference type="Pfam" id="PF00561"/>
    </source>
</evidence>
<dbReference type="Gene3D" id="3.40.50.1820">
    <property type="entry name" value="alpha/beta hydrolase"/>
    <property type="match status" value="1"/>
</dbReference>
<dbReference type="GO" id="GO:0016787">
    <property type="term" value="F:hydrolase activity"/>
    <property type="evidence" value="ECO:0007669"/>
    <property type="project" value="UniProtKB-KW"/>
</dbReference>
<gene>
    <name evidence="8" type="ORF">GCM10010339_39020</name>
</gene>
<keyword evidence="2 5" id="KW-0732">Signal</keyword>
<dbReference type="AlphaFoldDB" id="A0A918YIJ3"/>
<dbReference type="Pfam" id="PF00561">
    <property type="entry name" value="Abhydrolase_1"/>
    <property type="match status" value="1"/>
</dbReference>
<keyword evidence="3 8" id="KW-0378">Hydrolase</keyword>
<feature type="domain" description="AB hydrolase-1" evidence="6">
    <location>
        <begin position="91"/>
        <end position="258"/>
    </location>
</feature>
<proteinExistence type="inferred from homology"/>
<dbReference type="InterPro" id="IPR013595">
    <property type="entry name" value="Pept_S33_TAP-like_C"/>
</dbReference>
<organism evidence="8 9">
    <name type="scientific">Streptomyces alanosinicus</name>
    <dbReference type="NCBI Taxonomy" id="68171"/>
    <lineage>
        <taxon>Bacteria</taxon>
        <taxon>Bacillati</taxon>
        <taxon>Actinomycetota</taxon>
        <taxon>Actinomycetes</taxon>
        <taxon>Kitasatosporales</taxon>
        <taxon>Streptomycetaceae</taxon>
        <taxon>Streptomyces</taxon>
    </lineage>
</organism>
<dbReference type="PANTHER" id="PTHR43248">
    <property type="entry name" value="2-SUCCINYL-6-HYDROXY-2,4-CYCLOHEXADIENE-1-CARBOXYLATE SYNTHASE"/>
    <property type="match status" value="1"/>
</dbReference>
<dbReference type="SUPFAM" id="SSF53474">
    <property type="entry name" value="alpha/beta-Hydrolases"/>
    <property type="match status" value="1"/>
</dbReference>
<name>A0A918YIJ3_9ACTN</name>
<dbReference type="RefSeq" id="WP_189954061.1">
    <property type="nucleotide sequence ID" value="NZ_BMVG01000008.1"/>
</dbReference>
<dbReference type="Proteomes" id="UP000655443">
    <property type="component" value="Unassembled WGS sequence"/>
</dbReference>
<feature type="chain" id="PRO_5036802801" evidence="5">
    <location>
        <begin position="30"/>
        <end position="526"/>
    </location>
</feature>
<evidence type="ECO:0000256" key="3">
    <source>
        <dbReference type="ARBA" id="ARBA00022801"/>
    </source>
</evidence>
<comment type="caution">
    <text evidence="8">The sequence shown here is derived from an EMBL/GenBank/DDBJ whole genome shotgun (WGS) entry which is preliminary data.</text>
</comment>
<protein>
    <submittedName>
        <fullName evidence="8">Alpha/beta hydrolase</fullName>
    </submittedName>
</protein>
<dbReference type="InterPro" id="IPR000073">
    <property type="entry name" value="AB_hydrolase_1"/>
</dbReference>
<evidence type="ECO:0000256" key="5">
    <source>
        <dbReference type="SAM" id="SignalP"/>
    </source>
</evidence>
<keyword evidence="9" id="KW-1185">Reference proteome</keyword>
<reference evidence="8" key="1">
    <citation type="journal article" date="2014" name="Int. J. Syst. Evol. Microbiol.">
        <title>Complete genome sequence of Corynebacterium casei LMG S-19264T (=DSM 44701T), isolated from a smear-ripened cheese.</title>
        <authorList>
            <consortium name="US DOE Joint Genome Institute (JGI-PGF)"/>
            <person name="Walter F."/>
            <person name="Albersmeier A."/>
            <person name="Kalinowski J."/>
            <person name="Ruckert C."/>
        </authorList>
    </citation>
    <scope>NUCLEOTIDE SEQUENCE</scope>
    <source>
        <strain evidence="8">JCM 4714</strain>
    </source>
</reference>
<accession>A0A918YIJ3</accession>
<sequence length="526" mass="57603">MRIRRVAPLITSGVTATLLAALAPAQASAAEPLNRFENQKPAWHRCDSSQPAALQCATIKVPLDYRRPDGRTIDLAISRMKTSVAGKRHGVILFNPGGPGGEGLDMPVMMKGALPKNVLQQYDLIGFDPRGVGHSSPVTCGLTETEQDFQHAYRPETFNRDVTWARTVAEKCRARNGDKLPYITTRNTARDMDVIRAVLGEKKISYLGYSYGTYLGAVYAQMFPRRTDRWVLDSAVDPARVWRGMIQVWAEGTEPAFARWTKWTARHDRTYKLGNTPAKVNKTFWDLIARADRSPIDDGGRKVTGDDIRAELRAEFFTPKGAAESVMNLKKAANGHATPGRSLAPDTPQQAHRSTGFAAQVPADNGTAAFWTVVCGDTSAWPRNPEQYRRDAIRDKAKYPVYGDIASNIMPCAYWSKPAEAVTAVDNKVGVLTVQNQWDSQTPLVSGLGMHRALKGSRMVYVQGGEGHGVYSGDPRACADITVNAYLSTGKLPTKDVTCKVSGRPSPGVNQQLVPAAPHTPQAPRF</sequence>
<evidence type="ECO:0000313" key="9">
    <source>
        <dbReference type="Proteomes" id="UP000655443"/>
    </source>
</evidence>
<evidence type="ECO:0000256" key="2">
    <source>
        <dbReference type="ARBA" id="ARBA00022729"/>
    </source>
</evidence>
<feature type="domain" description="Peptidase S33 tripeptidyl aminopeptidase-like C-terminal" evidence="7">
    <location>
        <begin position="401"/>
        <end position="499"/>
    </location>
</feature>
<dbReference type="PANTHER" id="PTHR43248:SF29">
    <property type="entry name" value="TRIPEPTIDYL AMINOPEPTIDASE"/>
    <property type="match status" value="1"/>
</dbReference>
<evidence type="ECO:0000256" key="4">
    <source>
        <dbReference type="SAM" id="MobiDB-lite"/>
    </source>
</evidence>
<dbReference type="InterPro" id="IPR029058">
    <property type="entry name" value="AB_hydrolase_fold"/>
</dbReference>
<feature type="region of interest" description="Disordered" evidence="4">
    <location>
        <begin position="502"/>
        <end position="526"/>
    </location>
</feature>